<accession>A0A1G7SAS9</accession>
<dbReference type="GO" id="GO:0055085">
    <property type="term" value="P:transmembrane transport"/>
    <property type="evidence" value="ECO:0007669"/>
    <property type="project" value="InterPro"/>
</dbReference>
<dbReference type="RefSeq" id="WP_244106082.1">
    <property type="nucleotide sequence ID" value="NZ_CADERL010000002.1"/>
</dbReference>
<comment type="similarity">
    <text evidence="2">Belongs to the binding-protein-dependent transport system permease family. CysTW subfamily.</text>
</comment>
<evidence type="ECO:0000256" key="8">
    <source>
        <dbReference type="SAM" id="Phobius"/>
    </source>
</evidence>
<evidence type="ECO:0000256" key="2">
    <source>
        <dbReference type="ARBA" id="ARBA00007069"/>
    </source>
</evidence>
<feature type="transmembrane region" description="Helical" evidence="8">
    <location>
        <begin position="117"/>
        <end position="140"/>
    </location>
</feature>
<name>A0A1G7SAS9_9BURK</name>
<comment type="subcellular location">
    <subcellularLocation>
        <location evidence="1">Cell membrane</location>
        <topology evidence="1">Multi-pass membrane protein</topology>
    </subcellularLocation>
</comment>
<dbReference type="CDD" id="cd06261">
    <property type="entry name" value="TM_PBP2"/>
    <property type="match status" value="1"/>
</dbReference>
<evidence type="ECO:0000259" key="9">
    <source>
        <dbReference type="PROSITE" id="PS50928"/>
    </source>
</evidence>
<feature type="transmembrane region" description="Helical" evidence="8">
    <location>
        <begin position="223"/>
        <end position="245"/>
    </location>
</feature>
<keyword evidence="7 8" id="KW-0472">Membrane</keyword>
<evidence type="ECO:0000256" key="4">
    <source>
        <dbReference type="ARBA" id="ARBA00022475"/>
    </source>
</evidence>
<dbReference type="Gene3D" id="1.10.3720.10">
    <property type="entry name" value="MetI-like"/>
    <property type="match status" value="1"/>
</dbReference>
<gene>
    <name evidence="10" type="ORF">SAMN05216466_102449</name>
</gene>
<dbReference type="SUPFAM" id="SSF161098">
    <property type="entry name" value="MetI-like"/>
    <property type="match status" value="1"/>
</dbReference>
<evidence type="ECO:0000256" key="7">
    <source>
        <dbReference type="ARBA" id="ARBA00023136"/>
    </source>
</evidence>
<proteinExistence type="inferred from homology"/>
<dbReference type="Proteomes" id="UP000199706">
    <property type="component" value="Unassembled WGS sequence"/>
</dbReference>
<evidence type="ECO:0000313" key="10">
    <source>
        <dbReference type="EMBL" id="SDG20093.1"/>
    </source>
</evidence>
<keyword evidence="4" id="KW-1003">Cell membrane</keyword>
<feature type="transmembrane region" description="Helical" evidence="8">
    <location>
        <begin position="265"/>
        <end position="289"/>
    </location>
</feature>
<reference evidence="10 11" key="1">
    <citation type="submission" date="2016-10" db="EMBL/GenBank/DDBJ databases">
        <authorList>
            <person name="de Groot N.N."/>
        </authorList>
    </citation>
    <scope>NUCLEOTIDE SEQUENCE [LARGE SCALE GENOMIC DNA]</scope>
    <source>
        <strain evidence="10 11">LMG 2247</strain>
    </source>
</reference>
<dbReference type="EMBL" id="FNCJ01000002">
    <property type="protein sequence ID" value="SDG20093.1"/>
    <property type="molecule type" value="Genomic_DNA"/>
</dbReference>
<dbReference type="PANTHER" id="PTHR42929:SF5">
    <property type="entry name" value="ABC TRANSPORTER PERMEASE PROTEIN"/>
    <property type="match status" value="1"/>
</dbReference>
<evidence type="ECO:0000256" key="1">
    <source>
        <dbReference type="ARBA" id="ARBA00004651"/>
    </source>
</evidence>
<dbReference type="InterPro" id="IPR035906">
    <property type="entry name" value="MetI-like_sf"/>
</dbReference>
<keyword evidence="3" id="KW-0813">Transport</keyword>
<evidence type="ECO:0000256" key="6">
    <source>
        <dbReference type="ARBA" id="ARBA00022989"/>
    </source>
</evidence>
<dbReference type="InterPro" id="IPR000515">
    <property type="entry name" value="MetI-like"/>
</dbReference>
<organism evidence="10 11">
    <name type="scientific">Paraburkholderia phenazinium</name>
    <dbReference type="NCBI Taxonomy" id="60549"/>
    <lineage>
        <taxon>Bacteria</taxon>
        <taxon>Pseudomonadati</taxon>
        <taxon>Pseudomonadota</taxon>
        <taxon>Betaproteobacteria</taxon>
        <taxon>Burkholderiales</taxon>
        <taxon>Burkholderiaceae</taxon>
        <taxon>Paraburkholderia</taxon>
    </lineage>
</organism>
<feature type="transmembrane region" description="Helical" evidence="8">
    <location>
        <begin position="160"/>
        <end position="187"/>
    </location>
</feature>
<protein>
    <submittedName>
        <fullName evidence="10">Putative spermidine/putrescine transport system permease protein</fullName>
    </submittedName>
</protein>
<dbReference type="GO" id="GO:0005886">
    <property type="term" value="C:plasma membrane"/>
    <property type="evidence" value="ECO:0007669"/>
    <property type="project" value="UniProtKB-SubCell"/>
</dbReference>
<evidence type="ECO:0000313" key="11">
    <source>
        <dbReference type="Proteomes" id="UP000199706"/>
    </source>
</evidence>
<feature type="transmembrane region" description="Helical" evidence="8">
    <location>
        <begin position="25"/>
        <end position="48"/>
    </location>
</feature>
<dbReference type="PANTHER" id="PTHR42929">
    <property type="entry name" value="INNER MEMBRANE ABC TRANSPORTER PERMEASE PROTEIN YDCU-RELATED-RELATED"/>
    <property type="match status" value="1"/>
</dbReference>
<dbReference type="AlphaFoldDB" id="A0A1G7SAS9"/>
<sequence length="305" mass="33071">MSAARPMIRRLPPEASRRKRPNGPLLVAPVTLLFALLLIIPMVLVAVLSLQGFDAASGGVLDVYSWHNYAAIVVDPYYHEIFLRTFGLAISVTLGTVVLGVPEAYIIFRMSARWRAFFLILTLGPLFISAVVRTLGWSILLDGQGVVAQLLVRLHLFEVAPQMLFSFGAVVVVLVHALVPLMVLSVWTSLQSVDPQIANAAISLGAGPLTVWRRIVLPQATPGILSGSLIVFALSASAFATPALIGGRRIKVVATAAYDEFLHSMNWPMGAAIAVCLLVLNFGAIALYSRFVERRLKRRFGEATS</sequence>
<feature type="transmembrane region" description="Helical" evidence="8">
    <location>
        <begin position="81"/>
        <end position="105"/>
    </location>
</feature>
<keyword evidence="5 8" id="KW-0812">Transmembrane</keyword>
<evidence type="ECO:0000256" key="5">
    <source>
        <dbReference type="ARBA" id="ARBA00022692"/>
    </source>
</evidence>
<feature type="domain" description="ABC transmembrane type-1" evidence="9">
    <location>
        <begin position="82"/>
        <end position="288"/>
    </location>
</feature>
<evidence type="ECO:0000256" key="3">
    <source>
        <dbReference type="ARBA" id="ARBA00022448"/>
    </source>
</evidence>
<keyword evidence="6 8" id="KW-1133">Transmembrane helix</keyword>
<dbReference type="PROSITE" id="PS50928">
    <property type="entry name" value="ABC_TM1"/>
    <property type="match status" value="1"/>
</dbReference>